<name>A0A8J3N716_9CHLR</name>
<gene>
    <name evidence="1" type="ORF">KSF_067400</name>
</gene>
<accession>A0A8J3N716</accession>
<protein>
    <submittedName>
        <fullName evidence="1">Uncharacterized protein</fullName>
    </submittedName>
</protein>
<proteinExistence type="predicted"/>
<organism evidence="1 2">
    <name type="scientific">Reticulibacter mediterranei</name>
    <dbReference type="NCBI Taxonomy" id="2778369"/>
    <lineage>
        <taxon>Bacteria</taxon>
        <taxon>Bacillati</taxon>
        <taxon>Chloroflexota</taxon>
        <taxon>Ktedonobacteria</taxon>
        <taxon>Ktedonobacterales</taxon>
        <taxon>Reticulibacteraceae</taxon>
        <taxon>Reticulibacter</taxon>
    </lineage>
</organism>
<dbReference type="Proteomes" id="UP000597444">
    <property type="component" value="Unassembled WGS sequence"/>
</dbReference>
<dbReference type="RefSeq" id="WP_220207298.1">
    <property type="nucleotide sequence ID" value="NZ_BNJK01000001.1"/>
</dbReference>
<evidence type="ECO:0000313" key="2">
    <source>
        <dbReference type="Proteomes" id="UP000597444"/>
    </source>
</evidence>
<sequence>MRDNLSEVARIRQQIAEEYAAARRGLEGPAIISRHEFIATRMDNMGRSYHELSELLGEQEAIKVVAETIWPTL</sequence>
<keyword evidence="2" id="KW-1185">Reference proteome</keyword>
<comment type="caution">
    <text evidence="1">The sequence shown here is derived from an EMBL/GenBank/DDBJ whole genome shotgun (WGS) entry which is preliminary data.</text>
</comment>
<reference evidence="1" key="1">
    <citation type="submission" date="2020-10" db="EMBL/GenBank/DDBJ databases">
        <title>Taxonomic study of unclassified bacteria belonging to the class Ktedonobacteria.</title>
        <authorList>
            <person name="Yabe S."/>
            <person name="Wang C.M."/>
            <person name="Zheng Y."/>
            <person name="Sakai Y."/>
            <person name="Cavaletti L."/>
            <person name="Monciardini P."/>
            <person name="Donadio S."/>
        </authorList>
    </citation>
    <scope>NUCLEOTIDE SEQUENCE</scope>
    <source>
        <strain evidence="1">ID150040</strain>
    </source>
</reference>
<evidence type="ECO:0000313" key="1">
    <source>
        <dbReference type="EMBL" id="GHO96692.1"/>
    </source>
</evidence>
<dbReference type="AlphaFoldDB" id="A0A8J3N716"/>
<dbReference type="EMBL" id="BNJK01000001">
    <property type="protein sequence ID" value="GHO96692.1"/>
    <property type="molecule type" value="Genomic_DNA"/>
</dbReference>